<evidence type="ECO:0000259" key="3">
    <source>
        <dbReference type="Pfam" id="PF03724"/>
    </source>
</evidence>
<feature type="region of interest" description="Disordered" evidence="1">
    <location>
        <begin position="30"/>
        <end position="59"/>
    </location>
</feature>
<sequence>MSMRRRPAAPLRSAAMLGAVLVAARLSSCADSAGTPSSSVEGSWGNTEDSGMPSLVFESGGRVNGTDGCNALMGRWDQKGSAVELKDMTSTLVGCIGVDTWLSDAATAEVDGESLALFNNDGDPIGTLQR</sequence>
<feature type="chain" id="PRO_5036879881" evidence="2">
    <location>
        <begin position="33"/>
        <end position="130"/>
    </location>
</feature>
<proteinExistence type="predicted"/>
<protein>
    <submittedName>
        <fullName evidence="4">META domain-containing protein</fullName>
    </submittedName>
</protein>
<dbReference type="Pfam" id="PF03724">
    <property type="entry name" value="META"/>
    <property type="match status" value="1"/>
</dbReference>
<dbReference type="KEGG" id="asun:KG104_16880"/>
<accession>A0A975S5A9</accession>
<feature type="signal peptide" evidence="2">
    <location>
        <begin position="1"/>
        <end position="32"/>
    </location>
</feature>
<keyword evidence="5" id="KW-1185">Reference proteome</keyword>
<evidence type="ECO:0000313" key="4">
    <source>
        <dbReference type="EMBL" id="QWQ36088.1"/>
    </source>
</evidence>
<keyword evidence="2" id="KW-0732">Signal</keyword>
<dbReference type="InterPro" id="IPR038670">
    <property type="entry name" value="HslJ-like_sf"/>
</dbReference>
<reference evidence="4" key="1">
    <citation type="submission" date="2021-06" db="EMBL/GenBank/DDBJ databases">
        <title>Novel species in genus Arthrobacter.</title>
        <authorList>
            <person name="Zhang G."/>
        </authorList>
    </citation>
    <scope>NUCLEOTIDE SEQUENCE</scope>
    <source>
        <strain evidence="4">Zg-ZUI122</strain>
    </source>
</reference>
<evidence type="ECO:0000313" key="5">
    <source>
        <dbReference type="Proteomes" id="UP000680588"/>
    </source>
</evidence>
<evidence type="ECO:0000256" key="2">
    <source>
        <dbReference type="SAM" id="SignalP"/>
    </source>
</evidence>
<dbReference type="Proteomes" id="UP000680588">
    <property type="component" value="Chromosome"/>
</dbReference>
<feature type="compositionally biased region" description="Polar residues" evidence="1">
    <location>
        <begin position="34"/>
        <end position="49"/>
    </location>
</feature>
<dbReference type="Gene3D" id="2.40.128.270">
    <property type="match status" value="1"/>
</dbReference>
<dbReference type="EMBL" id="CP076456">
    <property type="protein sequence ID" value="QWQ36088.1"/>
    <property type="molecule type" value="Genomic_DNA"/>
</dbReference>
<feature type="domain" description="DUF306" evidence="3">
    <location>
        <begin position="48"/>
        <end position="125"/>
    </location>
</feature>
<dbReference type="AlphaFoldDB" id="A0A975S5A9"/>
<organism evidence="4 5">
    <name type="scientific">Arthrobacter sunyaminii</name>
    <dbReference type="NCBI Taxonomy" id="2816859"/>
    <lineage>
        <taxon>Bacteria</taxon>
        <taxon>Bacillati</taxon>
        <taxon>Actinomycetota</taxon>
        <taxon>Actinomycetes</taxon>
        <taxon>Micrococcales</taxon>
        <taxon>Micrococcaceae</taxon>
        <taxon>Arthrobacter</taxon>
    </lineage>
</organism>
<dbReference type="InterPro" id="IPR005184">
    <property type="entry name" value="DUF306_Meta_HslJ"/>
</dbReference>
<evidence type="ECO:0000256" key="1">
    <source>
        <dbReference type="SAM" id="MobiDB-lite"/>
    </source>
</evidence>
<name>A0A975S5A9_9MICC</name>
<gene>
    <name evidence="4" type="ORF">KG104_16880</name>
</gene>